<evidence type="ECO:0000259" key="1">
    <source>
        <dbReference type="SMART" id="SM00421"/>
    </source>
</evidence>
<dbReference type="InterPro" id="IPR036388">
    <property type="entry name" value="WH-like_DNA-bd_sf"/>
</dbReference>
<proteinExistence type="predicted"/>
<organism evidence="2 3">
    <name type="scientific">Spirosoma fluviale</name>
    <dbReference type="NCBI Taxonomy" id="1597977"/>
    <lineage>
        <taxon>Bacteria</taxon>
        <taxon>Pseudomonadati</taxon>
        <taxon>Bacteroidota</taxon>
        <taxon>Cytophagia</taxon>
        <taxon>Cytophagales</taxon>
        <taxon>Cytophagaceae</taxon>
        <taxon>Spirosoma</taxon>
    </lineage>
</organism>
<dbReference type="InterPro" id="IPR016032">
    <property type="entry name" value="Sig_transdc_resp-reg_C-effctor"/>
</dbReference>
<dbReference type="EMBL" id="OCNH01000001">
    <property type="protein sequence ID" value="SOD83028.1"/>
    <property type="molecule type" value="Genomic_DNA"/>
</dbReference>
<dbReference type="OrthoDB" id="966138at2"/>
<dbReference type="RefSeq" id="WP_097125865.1">
    <property type="nucleotide sequence ID" value="NZ_OCNH01000001.1"/>
</dbReference>
<dbReference type="PRINTS" id="PR00038">
    <property type="entry name" value="HTHLUXR"/>
</dbReference>
<keyword evidence="3" id="KW-1185">Reference proteome</keyword>
<reference evidence="3" key="1">
    <citation type="submission" date="2017-09" db="EMBL/GenBank/DDBJ databases">
        <authorList>
            <person name="Varghese N."/>
            <person name="Submissions S."/>
        </authorList>
    </citation>
    <scope>NUCLEOTIDE SEQUENCE [LARGE SCALE GENOMIC DNA]</scope>
    <source>
        <strain evidence="3">DSM 29961</strain>
    </source>
</reference>
<dbReference type="SUPFAM" id="SSF46894">
    <property type="entry name" value="C-terminal effector domain of the bipartite response regulators"/>
    <property type="match status" value="1"/>
</dbReference>
<dbReference type="SMART" id="SM00421">
    <property type="entry name" value="HTH_LUXR"/>
    <property type="match status" value="1"/>
</dbReference>
<dbReference type="Proteomes" id="UP000219452">
    <property type="component" value="Unassembled WGS sequence"/>
</dbReference>
<accession>A0A286FIJ2</accession>
<sequence length="80" mass="9464">MFFPTSFPIHGSYLTAREAEVLWLGLQGLTILQISERIVRSPKTITRHRENIRTRFGLTGYHRLQLFALKIRPELEKWVK</sequence>
<feature type="domain" description="HTH luxR-type" evidence="1">
    <location>
        <begin position="11"/>
        <end position="68"/>
    </location>
</feature>
<protein>
    <submittedName>
        <fullName evidence="2">Regulatory protein, luxR family</fullName>
    </submittedName>
</protein>
<dbReference type="AlphaFoldDB" id="A0A286FIJ2"/>
<name>A0A286FIJ2_9BACT</name>
<dbReference type="Gene3D" id="1.10.10.10">
    <property type="entry name" value="Winged helix-like DNA-binding domain superfamily/Winged helix DNA-binding domain"/>
    <property type="match status" value="1"/>
</dbReference>
<dbReference type="Pfam" id="PF00196">
    <property type="entry name" value="GerE"/>
    <property type="match status" value="1"/>
</dbReference>
<evidence type="ECO:0000313" key="3">
    <source>
        <dbReference type="Proteomes" id="UP000219452"/>
    </source>
</evidence>
<dbReference type="GO" id="GO:0006355">
    <property type="term" value="P:regulation of DNA-templated transcription"/>
    <property type="evidence" value="ECO:0007669"/>
    <property type="project" value="InterPro"/>
</dbReference>
<evidence type="ECO:0000313" key="2">
    <source>
        <dbReference type="EMBL" id="SOD83028.1"/>
    </source>
</evidence>
<gene>
    <name evidence="2" type="ORF">SAMN06269250_2338</name>
</gene>
<dbReference type="GO" id="GO:0003677">
    <property type="term" value="F:DNA binding"/>
    <property type="evidence" value="ECO:0007669"/>
    <property type="project" value="InterPro"/>
</dbReference>
<dbReference type="InterPro" id="IPR000792">
    <property type="entry name" value="Tscrpt_reg_LuxR_C"/>
</dbReference>